<protein>
    <submittedName>
        <fullName evidence="2">Uncharacterized protein</fullName>
    </submittedName>
</protein>
<evidence type="ECO:0000313" key="2">
    <source>
        <dbReference type="EMBL" id="GFM90814.1"/>
    </source>
</evidence>
<feature type="compositionally biased region" description="Pro residues" evidence="1">
    <location>
        <begin position="1"/>
        <end position="11"/>
    </location>
</feature>
<gene>
    <name evidence="2" type="ORF">PSCICP_07860</name>
</gene>
<evidence type="ECO:0000256" key="1">
    <source>
        <dbReference type="SAM" id="MobiDB-lite"/>
    </source>
</evidence>
<comment type="caution">
    <text evidence="2">The sequence shown here is derived from an EMBL/GenBank/DDBJ whole genome shotgun (WGS) entry which is preliminary data.</text>
</comment>
<organism evidence="2 3">
    <name type="scientific">Pseudomonas cichorii</name>
    <dbReference type="NCBI Taxonomy" id="36746"/>
    <lineage>
        <taxon>Bacteria</taxon>
        <taxon>Pseudomonadati</taxon>
        <taxon>Pseudomonadota</taxon>
        <taxon>Gammaproteobacteria</taxon>
        <taxon>Pseudomonadales</taxon>
        <taxon>Pseudomonadaceae</taxon>
        <taxon>Pseudomonas</taxon>
    </lineage>
</organism>
<dbReference type="GeneID" id="45543551"/>
<dbReference type="Proteomes" id="UP000614982">
    <property type="component" value="Unassembled WGS sequence"/>
</dbReference>
<name>A0ABQ1DIR8_PSECI</name>
<evidence type="ECO:0000313" key="3">
    <source>
        <dbReference type="Proteomes" id="UP000614982"/>
    </source>
</evidence>
<reference evidence="2 3" key="1">
    <citation type="submission" date="2020-05" db="EMBL/GenBank/DDBJ databases">
        <title>Genetic diversity of Pseudomonas cichorii.</title>
        <authorList>
            <person name="Tani S."/>
            <person name="Yagi H."/>
            <person name="Hashimoto S."/>
            <person name="Iiyama K."/>
            <person name="Furuya N."/>
        </authorList>
    </citation>
    <scope>NUCLEOTIDE SEQUENCE [LARGE SCALE GENOMIC DNA]</scope>
    <source>
        <strain evidence="2 3">LMG 2162</strain>
    </source>
</reference>
<feature type="region of interest" description="Disordered" evidence="1">
    <location>
        <begin position="1"/>
        <end position="20"/>
    </location>
</feature>
<accession>A0ABQ1DIR8</accession>
<keyword evidence="3" id="KW-1185">Reference proteome</keyword>
<dbReference type="EMBL" id="BLWA01000002">
    <property type="protein sequence ID" value="GFM90814.1"/>
    <property type="molecule type" value="Genomic_DNA"/>
</dbReference>
<sequence>MSRPSTPPHTPQQPAGASIVAGPWPSYANFRHLPERERWEIYSLAKTGRLALEDRGVTMLEPYDDFVWCVCNELEI</sequence>
<proteinExistence type="predicted"/>
<dbReference type="RefSeq" id="WP_025261099.1">
    <property type="nucleotide sequence ID" value="NZ_BLWA01000002.1"/>
</dbReference>